<sequence>MKILGISGSLRKNSYNTAALRAAQELLPSGVTLEIFDLTPIPMYNEDLEPFPTAVQAFRERIATSDALLIATPEYNHSISGVLKNALDWASCTPDPPCEQKPVAIFGASTGRFGTLRAQLHLREICRALDMLVLPKPELFIAQAEEKFDAQGKLIHPETRQRLQALLEALVTWTQRVKSL</sequence>
<dbReference type="Pfam" id="PF03358">
    <property type="entry name" value="FMN_red"/>
    <property type="match status" value="1"/>
</dbReference>
<evidence type="ECO:0000259" key="1">
    <source>
        <dbReference type="Pfam" id="PF03358"/>
    </source>
</evidence>
<organism evidence="2">
    <name type="scientific">Acetithermum autotrophicum</name>
    <dbReference type="NCBI Taxonomy" id="1446466"/>
    <lineage>
        <taxon>Bacteria</taxon>
        <taxon>Candidatus Bipolaricaulota</taxon>
        <taxon>Candidatus Acetithermum</taxon>
    </lineage>
</organism>
<dbReference type="AlphaFoldDB" id="H5SSP8"/>
<reference evidence="2" key="1">
    <citation type="journal article" date="2005" name="Environ. Microbiol.">
        <title>Genetic and functional properties of uncultivated thermophilic crenarchaeotes from a subsurface gold mine as revealed by analysis of genome fragments.</title>
        <authorList>
            <person name="Nunoura T."/>
            <person name="Hirayama H."/>
            <person name="Takami H."/>
            <person name="Oida H."/>
            <person name="Nishi S."/>
            <person name="Shimamura S."/>
            <person name="Suzuki Y."/>
            <person name="Inagaki F."/>
            <person name="Takai K."/>
            <person name="Nealson K.H."/>
            <person name="Horikoshi K."/>
        </authorList>
    </citation>
    <scope>NUCLEOTIDE SEQUENCE</scope>
</reference>
<evidence type="ECO:0000313" key="2">
    <source>
        <dbReference type="EMBL" id="BAL59179.1"/>
    </source>
</evidence>
<dbReference type="GO" id="GO:0016491">
    <property type="term" value="F:oxidoreductase activity"/>
    <property type="evidence" value="ECO:0007669"/>
    <property type="project" value="InterPro"/>
</dbReference>
<dbReference type="InterPro" id="IPR029039">
    <property type="entry name" value="Flavoprotein-like_sf"/>
</dbReference>
<feature type="domain" description="NADPH-dependent FMN reductase-like" evidence="1">
    <location>
        <begin position="1"/>
        <end position="145"/>
    </location>
</feature>
<proteinExistence type="predicted"/>
<accession>H5SSP8</accession>
<dbReference type="PANTHER" id="PTHR30543:SF21">
    <property type="entry name" value="NAD(P)H-DEPENDENT FMN REDUCTASE LOT6"/>
    <property type="match status" value="1"/>
</dbReference>
<dbReference type="SUPFAM" id="SSF52218">
    <property type="entry name" value="Flavoproteins"/>
    <property type="match status" value="1"/>
</dbReference>
<dbReference type="Gene3D" id="3.40.50.360">
    <property type="match status" value="1"/>
</dbReference>
<name>H5SSP8_ACEAU</name>
<protein>
    <submittedName>
        <fullName evidence="2">Hypothetical conserved protein</fullName>
    </submittedName>
</protein>
<dbReference type="GO" id="GO:0005829">
    <property type="term" value="C:cytosol"/>
    <property type="evidence" value="ECO:0007669"/>
    <property type="project" value="TreeGrafter"/>
</dbReference>
<dbReference type="EMBL" id="AP011802">
    <property type="protein sequence ID" value="BAL59179.1"/>
    <property type="molecule type" value="Genomic_DNA"/>
</dbReference>
<reference evidence="2" key="2">
    <citation type="journal article" date="2012" name="PLoS ONE">
        <title>A Deeply Branching Thermophilic Bacterium with an Ancient Acetyl-CoA Pathway Dominates a Subsurface Ecosystem.</title>
        <authorList>
            <person name="Takami H."/>
            <person name="Noguchi H."/>
            <person name="Takaki Y."/>
            <person name="Uchiyama I."/>
            <person name="Toyoda A."/>
            <person name="Nishi S."/>
            <person name="Chee G.-J."/>
            <person name="Arai W."/>
            <person name="Nunoura T."/>
            <person name="Itoh T."/>
            <person name="Hattori M."/>
            <person name="Takai K."/>
        </authorList>
    </citation>
    <scope>NUCLEOTIDE SEQUENCE</scope>
</reference>
<dbReference type="InterPro" id="IPR050712">
    <property type="entry name" value="NAD(P)H-dep_reductase"/>
</dbReference>
<dbReference type="GO" id="GO:0010181">
    <property type="term" value="F:FMN binding"/>
    <property type="evidence" value="ECO:0007669"/>
    <property type="project" value="TreeGrafter"/>
</dbReference>
<dbReference type="PANTHER" id="PTHR30543">
    <property type="entry name" value="CHROMATE REDUCTASE"/>
    <property type="match status" value="1"/>
</dbReference>
<gene>
    <name evidence="2" type="ORF">HGMM_OP3C334</name>
</gene>
<dbReference type="InterPro" id="IPR005025">
    <property type="entry name" value="FMN_Rdtase-like_dom"/>
</dbReference>